<dbReference type="Proteomes" id="UP000032046">
    <property type="component" value="Unassembled WGS sequence"/>
</dbReference>
<dbReference type="InterPro" id="IPR056140">
    <property type="entry name" value="DUF7723"/>
</dbReference>
<sequence>MNNDDLLKVSSAADMIVCGYAFSKTDDFNIRVLDLKEPHHALLMSPKGEVLETTMDDVELSIVEGYWKKNQKYMEESYA</sequence>
<accession>A0A0D0IZ54</accession>
<evidence type="ECO:0000313" key="2">
    <source>
        <dbReference type="EMBL" id="KIP61941.1"/>
    </source>
</evidence>
<proteinExistence type="predicted"/>
<evidence type="ECO:0000259" key="1">
    <source>
        <dbReference type="Pfam" id="PF24848"/>
    </source>
</evidence>
<dbReference type="STRING" id="1602171.ST44_08460"/>
<feature type="domain" description="DUF7723" evidence="1">
    <location>
        <begin position="5"/>
        <end position="74"/>
    </location>
</feature>
<dbReference type="AlphaFoldDB" id="A0A0D0IZ54"/>
<dbReference type="Pfam" id="PF24848">
    <property type="entry name" value="DUF7723"/>
    <property type="match status" value="1"/>
</dbReference>
<name>A0A0D0IZ54_9BACT</name>
<protein>
    <submittedName>
        <fullName evidence="2">Toxin-antitoxin system, toxin component</fullName>
    </submittedName>
</protein>
<reference evidence="2 3" key="1">
    <citation type="submission" date="2015-01" db="EMBL/GenBank/DDBJ databases">
        <title>Comparative genomics of non-oral Prevotella species.</title>
        <authorList>
            <person name="Accetto T."/>
            <person name="Nograsek B."/>
            <person name="Avgustin G."/>
        </authorList>
    </citation>
    <scope>NUCLEOTIDE SEQUENCE [LARGE SCALE GENOMIC DNA]</scope>
    <source>
        <strain evidence="2 3">P5-119</strain>
    </source>
</reference>
<dbReference type="OrthoDB" id="1080441at2"/>
<organism evidence="2 3">
    <name type="scientific">Prevotella pectinovora</name>
    <dbReference type="NCBI Taxonomy" id="1602169"/>
    <lineage>
        <taxon>Bacteria</taxon>
        <taxon>Pseudomonadati</taxon>
        <taxon>Bacteroidota</taxon>
        <taxon>Bacteroidia</taxon>
        <taxon>Bacteroidales</taxon>
        <taxon>Prevotellaceae</taxon>
        <taxon>Prevotella</taxon>
    </lineage>
</organism>
<comment type="caution">
    <text evidence="2">The sequence shown here is derived from an EMBL/GenBank/DDBJ whole genome shotgun (WGS) entry which is preliminary data.</text>
</comment>
<gene>
    <name evidence="2" type="ORF">ST44_08460</name>
</gene>
<dbReference type="RefSeq" id="WP_042519493.1">
    <property type="nucleotide sequence ID" value="NZ_JXQI01000089.1"/>
</dbReference>
<evidence type="ECO:0000313" key="3">
    <source>
        <dbReference type="Proteomes" id="UP000032046"/>
    </source>
</evidence>
<dbReference type="EMBL" id="JXQK01000061">
    <property type="protein sequence ID" value="KIP61941.1"/>
    <property type="molecule type" value="Genomic_DNA"/>
</dbReference>
<keyword evidence="3" id="KW-1185">Reference proteome</keyword>